<proteinExistence type="predicted"/>
<evidence type="ECO:0000256" key="1">
    <source>
        <dbReference type="SAM" id="Phobius"/>
    </source>
</evidence>
<dbReference type="EMBL" id="CP165644">
    <property type="protein sequence ID" value="XDU67135.1"/>
    <property type="molecule type" value="Genomic_DNA"/>
</dbReference>
<feature type="transmembrane region" description="Helical" evidence="1">
    <location>
        <begin position="28"/>
        <end position="49"/>
    </location>
</feature>
<dbReference type="AlphaFoldDB" id="A0AB39VHF1"/>
<gene>
    <name evidence="2" type="ORF">AB8B22_01620</name>
</gene>
<dbReference type="RefSeq" id="WP_369711366.1">
    <property type="nucleotide sequence ID" value="NZ_CP165644.1"/>
</dbReference>
<reference evidence="2" key="1">
    <citation type="submission" date="2024-07" db="EMBL/GenBank/DDBJ databases">
        <authorList>
            <person name="Li X.-J."/>
            <person name="Wang X."/>
        </authorList>
    </citation>
    <scope>NUCLEOTIDE SEQUENCE</scope>
    <source>
        <strain evidence="2">HSP-334</strain>
    </source>
</reference>
<feature type="transmembrane region" description="Helical" evidence="1">
    <location>
        <begin position="250"/>
        <end position="267"/>
    </location>
</feature>
<protein>
    <submittedName>
        <fullName evidence="2">Uncharacterized protein</fullName>
    </submittedName>
</protein>
<evidence type="ECO:0000313" key="2">
    <source>
        <dbReference type="EMBL" id="XDU67135.1"/>
    </source>
</evidence>
<keyword evidence="1" id="KW-0472">Membrane</keyword>
<accession>A0AB39VHF1</accession>
<keyword evidence="1" id="KW-0812">Transmembrane</keyword>
<sequence length="277" mass="32301">MIINYGNSIIAKNIENVILFGKISMKTVILNIIFIVFILMVLNILYEIFLISIEDNPSKVISKLTNELIFFGFIFFILINWISGLNILENIIEPVIFKKIPKYIFNFQIEGKNLFIENGTLLNLDILWKTLEEIPRRIYILKDTWTIFLEWILKSNLGTTIILILLKIFMYFVIIIFFSDILQLILTVHLIYIFSGISFIFLVFKPLRENYGLMIPKILISTSIQYYLTFILVGICVGYLKFIYSIGGKFVYIIAIFLLMGIIKNMIKTINQIGTKI</sequence>
<feature type="transmembrane region" description="Helical" evidence="1">
    <location>
        <begin position="69"/>
        <end position="88"/>
    </location>
</feature>
<feature type="transmembrane region" description="Helical" evidence="1">
    <location>
        <begin position="184"/>
        <end position="204"/>
    </location>
</feature>
<feature type="transmembrane region" description="Helical" evidence="1">
    <location>
        <begin position="224"/>
        <end position="244"/>
    </location>
</feature>
<feature type="transmembrane region" description="Helical" evidence="1">
    <location>
        <begin position="157"/>
        <end position="178"/>
    </location>
</feature>
<dbReference type="KEGG" id="lrug:AB8B22_01620"/>
<name>A0AB39VHF1_9FUSO</name>
<organism evidence="2">
    <name type="scientific">Leptotrichia rugosa</name>
    <dbReference type="NCBI Taxonomy" id="3239302"/>
    <lineage>
        <taxon>Bacteria</taxon>
        <taxon>Fusobacteriati</taxon>
        <taxon>Fusobacteriota</taxon>
        <taxon>Fusobacteriia</taxon>
        <taxon>Fusobacteriales</taxon>
        <taxon>Leptotrichiaceae</taxon>
        <taxon>Leptotrichia</taxon>
    </lineage>
</organism>
<keyword evidence="1" id="KW-1133">Transmembrane helix</keyword>